<name>A0A4R2P9H0_9BACL</name>
<dbReference type="PIRSF" id="PIRSF000331">
    <property type="entry name" value="HpaA_HpaB"/>
    <property type="match status" value="1"/>
</dbReference>
<dbReference type="EMBL" id="SLXK01000004">
    <property type="protein sequence ID" value="TCP30864.1"/>
    <property type="molecule type" value="Genomic_DNA"/>
</dbReference>
<dbReference type="InterPro" id="IPR004925">
    <property type="entry name" value="HpaB/PvcC/4-BUDH"/>
</dbReference>
<feature type="domain" description="HpaB/PvcC/4-BUDH N-terminal" evidence="6">
    <location>
        <begin position="4"/>
        <end position="267"/>
    </location>
</feature>
<dbReference type="InterPro" id="IPR024674">
    <property type="entry name" value="HpaB/PvcC/4-BUDH_N"/>
</dbReference>
<accession>A0A4R2P9H0</accession>
<feature type="binding site" evidence="4">
    <location>
        <begin position="141"/>
        <end position="143"/>
    </location>
    <ligand>
        <name>FAD</name>
        <dbReference type="ChEBI" id="CHEBI:57692"/>
    </ligand>
</feature>
<organism evidence="7 8">
    <name type="scientific">Scopulibacillus darangshiensis</name>
    <dbReference type="NCBI Taxonomy" id="442528"/>
    <lineage>
        <taxon>Bacteria</taxon>
        <taxon>Bacillati</taxon>
        <taxon>Bacillota</taxon>
        <taxon>Bacilli</taxon>
        <taxon>Bacillales</taxon>
        <taxon>Sporolactobacillaceae</taxon>
        <taxon>Scopulibacillus</taxon>
    </lineage>
</organism>
<dbReference type="RefSeq" id="WP_132744351.1">
    <property type="nucleotide sequence ID" value="NZ_SLXK01000004.1"/>
</dbReference>
<dbReference type="GO" id="GO:0016627">
    <property type="term" value="F:oxidoreductase activity, acting on the CH-CH group of donors"/>
    <property type="evidence" value="ECO:0007669"/>
    <property type="project" value="InterPro"/>
</dbReference>
<comment type="caution">
    <text evidence="7">The sequence shown here is derived from an EMBL/GenBank/DDBJ whole genome shotgun (WGS) entry which is preliminary data.</text>
</comment>
<dbReference type="PIRSF" id="PIRSF500125">
    <property type="entry name" value="4_HPA_large"/>
    <property type="match status" value="1"/>
</dbReference>
<dbReference type="InterPro" id="IPR024677">
    <property type="entry name" value="HpaB/PvcC"/>
</dbReference>
<dbReference type="AlphaFoldDB" id="A0A4R2P9H0"/>
<dbReference type="PANTHER" id="PTHR36117">
    <property type="entry name" value="4-HYDROXYPHENYLACETATE 3-MONOOXYGENASE-RELATED"/>
    <property type="match status" value="1"/>
</dbReference>
<evidence type="ECO:0000313" key="7">
    <source>
        <dbReference type="EMBL" id="TCP30864.1"/>
    </source>
</evidence>
<dbReference type="Pfam" id="PF03241">
    <property type="entry name" value="HpaB"/>
    <property type="match status" value="1"/>
</dbReference>
<dbReference type="Gene3D" id="2.40.110.10">
    <property type="entry name" value="Butyryl-CoA Dehydrogenase, subunit A, domain 2"/>
    <property type="match status" value="1"/>
</dbReference>
<dbReference type="GO" id="GO:0004497">
    <property type="term" value="F:monooxygenase activity"/>
    <property type="evidence" value="ECO:0007669"/>
    <property type="project" value="UniProtKB-KW"/>
</dbReference>
<sequence>MMNGKEYLESLRDGRVVYLNGEKVEDVTAHPAYQNAARSIARLYDALHDPEKAPILTTETEYGFRTHKFFKASTSAEELLEARDAMAEWSKLSYGFMGRTPDYKAAFIGSLGPYADFYKGFEDNARRWYKKAQKDVPFCNHTIVNPQMDRDQPLHKNKDVFVRAVEERDDGVIVSGAKMVGTSAALTHYNFVANYSPVDLGEGDQSHALIFFVPMNAPGLKIVSRQSYEEIATKLGTPYDYPLSSRFDENDAVIVLDNVFIPWEDILTYKNVDVANGFRPKTGWVNRYTFQGCTRFAVKLDFMVGLLLKATEMAGTNRFRGVQANIGEVMSWRNMFWAISTAMATNPEKGANGCVLPNGTYATAYRVFAPMVWPKIKEIFEQVAAGGLIQLPSSAKDFLNPELRPYLDQYYKGSGGVSAEERVKVMKLIWDAIGTEFGGRNELYEINYAGNHEGIRLDTLKFADNSGQTDKFKDFVDQALSDYDLSGWTSEDWINPEKDQVKAVRN</sequence>
<dbReference type="Proteomes" id="UP000295416">
    <property type="component" value="Unassembled WGS sequence"/>
</dbReference>
<dbReference type="Gene3D" id="1.20.140.10">
    <property type="entry name" value="Butyryl-CoA Dehydrogenase, subunit A, domain 3"/>
    <property type="match status" value="1"/>
</dbReference>
<keyword evidence="1" id="KW-0285">Flavoprotein</keyword>
<evidence type="ECO:0000259" key="6">
    <source>
        <dbReference type="Pfam" id="PF11794"/>
    </source>
</evidence>
<dbReference type="OrthoDB" id="9785230at2"/>
<dbReference type="InterPro" id="IPR024719">
    <property type="entry name" value="HpaB/PvcC/4-BUDH_C"/>
</dbReference>
<keyword evidence="7" id="KW-0503">Monooxygenase</keyword>
<feature type="binding site" evidence="4">
    <location>
        <begin position="147"/>
        <end position="150"/>
    </location>
    <ligand>
        <name>FAD</name>
        <dbReference type="ChEBI" id="CHEBI:57692"/>
    </ligand>
</feature>
<evidence type="ECO:0000259" key="5">
    <source>
        <dbReference type="Pfam" id="PF03241"/>
    </source>
</evidence>
<proteinExistence type="predicted"/>
<gene>
    <name evidence="7" type="ORF">EV207_10443</name>
</gene>
<keyword evidence="8" id="KW-1185">Reference proteome</keyword>
<dbReference type="SUPFAM" id="SSF47203">
    <property type="entry name" value="Acyl-CoA dehydrogenase C-terminal domain-like"/>
    <property type="match status" value="1"/>
</dbReference>
<dbReference type="InterPro" id="IPR046373">
    <property type="entry name" value="Acyl-CoA_Oxase/DH_mid-dom_sf"/>
</dbReference>
<evidence type="ECO:0000256" key="4">
    <source>
        <dbReference type="PIRSR" id="PIRSR000331-2"/>
    </source>
</evidence>
<feature type="domain" description="HpaB/PvcC/4-BUDH C-terminal" evidence="5">
    <location>
        <begin position="275"/>
        <end position="476"/>
    </location>
</feature>
<evidence type="ECO:0000256" key="1">
    <source>
        <dbReference type="ARBA" id="ARBA00022630"/>
    </source>
</evidence>
<dbReference type="PANTHER" id="PTHR36117:SF3">
    <property type="entry name" value="4-HYDROXYPHENYLACETATE 3-MONOOXYGENASE-RELATED"/>
    <property type="match status" value="1"/>
</dbReference>
<dbReference type="Gene3D" id="1.10.3140.10">
    <property type="entry name" value="4-hydroxybutyryl-coa dehydratase, domain 1"/>
    <property type="match status" value="1"/>
</dbReference>
<feature type="binding site" evidence="4">
    <location>
        <position position="182"/>
    </location>
    <ligand>
        <name>FAD</name>
        <dbReference type="ChEBI" id="CHEBI:57692"/>
    </ligand>
</feature>
<evidence type="ECO:0000313" key="8">
    <source>
        <dbReference type="Proteomes" id="UP000295416"/>
    </source>
</evidence>
<dbReference type="SUPFAM" id="SSF56645">
    <property type="entry name" value="Acyl-CoA dehydrogenase NM domain-like"/>
    <property type="match status" value="1"/>
</dbReference>
<keyword evidence="2 4" id="KW-0274">FAD</keyword>
<protein>
    <submittedName>
        <fullName evidence="7">4-hydroxyphenylacetate 3-monooxygenase oxygenase component</fullName>
    </submittedName>
</protein>
<dbReference type="InterPro" id="IPR036250">
    <property type="entry name" value="AcylCo_DH-like_C"/>
</dbReference>
<dbReference type="InterPro" id="IPR009100">
    <property type="entry name" value="AcylCoA_DH/oxidase_NM_dom_sf"/>
</dbReference>
<reference evidence="7 8" key="1">
    <citation type="submission" date="2019-03" db="EMBL/GenBank/DDBJ databases">
        <title>Genomic Encyclopedia of Type Strains, Phase IV (KMG-IV): sequencing the most valuable type-strain genomes for metagenomic binning, comparative biology and taxonomic classification.</title>
        <authorList>
            <person name="Goeker M."/>
        </authorList>
    </citation>
    <scope>NUCLEOTIDE SEQUENCE [LARGE SCALE GENOMIC DNA]</scope>
    <source>
        <strain evidence="7 8">DSM 19377</strain>
    </source>
</reference>
<dbReference type="Pfam" id="PF11794">
    <property type="entry name" value="HpaB_N"/>
    <property type="match status" value="1"/>
</dbReference>
<evidence type="ECO:0000256" key="3">
    <source>
        <dbReference type="ARBA" id="ARBA00023002"/>
    </source>
</evidence>
<evidence type="ECO:0000256" key="2">
    <source>
        <dbReference type="ARBA" id="ARBA00022827"/>
    </source>
</evidence>
<keyword evidence="3" id="KW-0560">Oxidoreductase</keyword>